<feature type="compositionally biased region" description="Acidic residues" evidence="7">
    <location>
        <begin position="361"/>
        <end position="394"/>
    </location>
</feature>
<dbReference type="InterPro" id="IPR039794">
    <property type="entry name" value="Gtb1-like"/>
</dbReference>
<evidence type="ECO:0000256" key="5">
    <source>
        <dbReference type="ARBA" id="ARBA00023157"/>
    </source>
</evidence>
<dbReference type="Gene3D" id="2.70.130.10">
    <property type="entry name" value="Mannose-6-phosphate receptor binding domain"/>
    <property type="match status" value="1"/>
</dbReference>
<dbReference type="SUPFAM" id="SSF47473">
    <property type="entry name" value="EF-hand"/>
    <property type="match status" value="1"/>
</dbReference>
<sequence length="577" mass="65351">MSPNSDKEEERVSTTTKFSYPNMQTRHLFITLSCLVSLQRASSVEILRPRGVSVTKTSLYDPEKNFTCFDGSLTIPFVQVNDDFCDCPDSSDEPGTAACPNGLFHCTNAGHQPMDLPSSRVNDGICDCCDATDEFDGQEKLGGGHCTNTCQEMGRAARELAQRLAEMQKRGAEVRKEMARKAAELKASKSSRLGQLRKDQEEAEALKAEKEAIKKQAEELETAALAVYREAEELEKERRAQLSKEENEKEAKSMFELFDADKDGRISIPELMTKQEFDQNRDGQVTNEEARFFLNQNEEVGEEAFITECWPRMKPFYMMSTGKYIPPGEEPNTNEETEDPENFEAAQDDDNILAEQTEELADAVETEETPEEDVDDGEHEDEEEGDHDKEEEDSDHEKDGEKSFSEVQYDAETQRLIDDAANARHEFEEADRALRDVEREIRQIEESLDKDYGIDGEFAALEGECFEYTDREYTYKLCPFDQVTQRPKNGGGDTRLGTWGHWAGSESDRYSNMMYTNGQSCWNGPQRSTKVELSCGTENLLKAVSEPNRCEYKFEFETPAACHISEDASSKGIHDEL</sequence>
<dbReference type="GO" id="GO:0017177">
    <property type="term" value="C:glucosidase II complex"/>
    <property type="evidence" value="ECO:0007669"/>
    <property type="project" value="TreeGrafter"/>
</dbReference>
<dbReference type="PROSITE" id="PS00018">
    <property type="entry name" value="EF_HAND_1"/>
    <property type="match status" value="1"/>
</dbReference>
<feature type="coiled-coil region" evidence="6">
    <location>
        <begin position="150"/>
        <end position="251"/>
    </location>
</feature>
<feature type="region of interest" description="Disordered" evidence="7">
    <location>
        <begin position="322"/>
        <end position="341"/>
    </location>
</feature>
<keyword evidence="2" id="KW-0732">Signal</keyword>
<dbReference type="InterPro" id="IPR018247">
    <property type="entry name" value="EF_Hand_1_Ca_BS"/>
</dbReference>
<dbReference type="PROSITE" id="PS51914">
    <property type="entry name" value="MRH"/>
    <property type="match status" value="1"/>
</dbReference>
<organism evidence="10 11">
    <name type="scientific">Cloeon dipterum</name>
    <dbReference type="NCBI Taxonomy" id="197152"/>
    <lineage>
        <taxon>Eukaryota</taxon>
        <taxon>Metazoa</taxon>
        <taxon>Ecdysozoa</taxon>
        <taxon>Arthropoda</taxon>
        <taxon>Hexapoda</taxon>
        <taxon>Insecta</taxon>
        <taxon>Pterygota</taxon>
        <taxon>Palaeoptera</taxon>
        <taxon>Ephemeroptera</taxon>
        <taxon>Pisciforma</taxon>
        <taxon>Baetidae</taxon>
        <taxon>Cloeon</taxon>
    </lineage>
</organism>
<keyword evidence="6" id="KW-0175">Coiled coil</keyword>
<feature type="coiled-coil region" evidence="6">
    <location>
        <begin position="420"/>
        <end position="450"/>
    </location>
</feature>
<dbReference type="InterPro" id="IPR011992">
    <property type="entry name" value="EF-hand-dom_pair"/>
</dbReference>
<feature type="compositionally biased region" description="Acidic residues" evidence="7">
    <location>
        <begin position="332"/>
        <end position="341"/>
    </location>
</feature>
<dbReference type="PANTHER" id="PTHR12630">
    <property type="entry name" value="N-LINKED OLIGOSACCHARIDE PROCESSING"/>
    <property type="match status" value="1"/>
</dbReference>
<dbReference type="GO" id="GO:0006491">
    <property type="term" value="P:N-glycan processing"/>
    <property type="evidence" value="ECO:0007669"/>
    <property type="project" value="TreeGrafter"/>
</dbReference>
<evidence type="ECO:0000259" key="9">
    <source>
        <dbReference type="PROSITE" id="PS51914"/>
    </source>
</evidence>
<evidence type="ECO:0000256" key="6">
    <source>
        <dbReference type="SAM" id="Coils"/>
    </source>
</evidence>
<keyword evidence="4" id="KW-0106">Calcium</keyword>
<feature type="domain" description="EF-hand" evidence="8">
    <location>
        <begin position="246"/>
        <end position="281"/>
    </location>
</feature>
<evidence type="ECO:0000256" key="1">
    <source>
        <dbReference type="ARBA" id="ARBA00022387"/>
    </source>
</evidence>
<dbReference type="Proteomes" id="UP000494165">
    <property type="component" value="Unassembled WGS sequence"/>
</dbReference>
<evidence type="ECO:0000256" key="3">
    <source>
        <dbReference type="ARBA" id="ARBA00022824"/>
    </source>
</evidence>
<dbReference type="GO" id="GO:0005509">
    <property type="term" value="F:calcium ion binding"/>
    <property type="evidence" value="ECO:0007669"/>
    <property type="project" value="InterPro"/>
</dbReference>
<comment type="caution">
    <text evidence="10">The sequence shown here is derived from an EMBL/GenBank/DDBJ whole genome shotgun (WGS) entry which is preliminary data.</text>
</comment>
<dbReference type="Pfam" id="PF13202">
    <property type="entry name" value="EF-hand_5"/>
    <property type="match status" value="2"/>
</dbReference>
<dbReference type="InterPro" id="IPR002048">
    <property type="entry name" value="EF_hand_dom"/>
</dbReference>
<dbReference type="AlphaFoldDB" id="A0A8S1C4L1"/>
<keyword evidence="11" id="KW-1185">Reference proteome</keyword>
<feature type="domain" description="MRH" evidence="9">
    <location>
        <begin position="463"/>
        <end position="564"/>
    </location>
</feature>
<evidence type="ECO:0000313" key="10">
    <source>
        <dbReference type="EMBL" id="CAB3360785.1"/>
    </source>
</evidence>
<evidence type="ECO:0000256" key="7">
    <source>
        <dbReference type="SAM" id="MobiDB-lite"/>
    </source>
</evidence>
<dbReference type="SUPFAM" id="SSF50911">
    <property type="entry name" value="Mannose 6-phosphate receptor domain"/>
    <property type="match status" value="1"/>
</dbReference>
<feature type="compositionally biased region" description="Basic and acidic residues" evidence="7">
    <location>
        <begin position="395"/>
        <end position="404"/>
    </location>
</feature>
<dbReference type="PANTHER" id="PTHR12630:SF1">
    <property type="entry name" value="GLUCOSIDASE 2 SUBUNIT BETA"/>
    <property type="match status" value="1"/>
</dbReference>
<protein>
    <recommendedName>
        <fullName evidence="1">Glucosidase 2 subunit beta</fullName>
    </recommendedName>
</protein>
<keyword evidence="3" id="KW-0256">Endoplasmic reticulum</keyword>
<reference evidence="10 11" key="1">
    <citation type="submission" date="2020-04" db="EMBL/GenBank/DDBJ databases">
        <authorList>
            <person name="Alioto T."/>
            <person name="Alioto T."/>
            <person name="Gomez Garrido J."/>
        </authorList>
    </citation>
    <scope>NUCLEOTIDE SEQUENCE [LARGE SCALE GENOMIC DNA]</scope>
</reference>
<name>A0A8S1C4L1_9INSE</name>
<dbReference type="InterPro" id="IPR044865">
    <property type="entry name" value="MRH_dom"/>
</dbReference>
<proteinExistence type="predicted"/>
<dbReference type="Gene3D" id="1.10.238.10">
    <property type="entry name" value="EF-hand"/>
    <property type="match status" value="1"/>
</dbReference>
<dbReference type="InterPro" id="IPR009011">
    <property type="entry name" value="Man6P_isomerase_rcpt-bd_dom_sf"/>
</dbReference>
<dbReference type="InterPro" id="IPR028146">
    <property type="entry name" value="PRKCSH_N"/>
</dbReference>
<gene>
    <name evidence="10" type="ORF">CLODIP_2_CD03297</name>
</gene>
<evidence type="ECO:0000256" key="4">
    <source>
        <dbReference type="ARBA" id="ARBA00022837"/>
    </source>
</evidence>
<dbReference type="EMBL" id="CADEPI010000004">
    <property type="protein sequence ID" value="CAB3360785.1"/>
    <property type="molecule type" value="Genomic_DNA"/>
</dbReference>
<evidence type="ECO:0000259" key="8">
    <source>
        <dbReference type="PROSITE" id="PS50222"/>
    </source>
</evidence>
<dbReference type="InterPro" id="IPR036607">
    <property type="entry name" value="PRKCSH"/>
</dbReference>
<evidence type="ECO:0000256" key="2">
    <source>
        <dbReference type="ARBA" id="ARBA00022729"/>
    </source>
</evidence>
<dbReference type="OrthoDB" id="28322at2759"/>
<evidence type="ECO:0000313" key="11">
    <source>
        <dbReference type="Proteomes" id="UP000494165"/>
    </source>
</evidence>
<dbReference type="PROSITE" id="PS50222">
    <property type="entry name" value="EF_HAND_2"/>
    <property type="match status" value="1"/>
</dbReference>
<keyword evidence="5" id="KW-1015">Disulfide bond</keyword>
<accession>A0A8S1C4L1</accession>
<feature type="region of interest" description="Disordered" evidence="7">
    <location>
        <begin position="361"/>
        <end position="408"/>
    </location>
</feature>
<dbReference type="Pfam" id="PF12999">
    <property type="entry name" value="PRKCSH-like"/>
    <property type="match status" value="1"/>
</dbReference>
<dbReference type="Pfam" id="PF13015">
    <property type="entry name" value="PRKCSH_1"/>
    <property type="match status" value="1"/>
</dbReference>